<evidence type="ECO:0000313" key="2">
    <source>
        <dbReference type="Proteomes" id="UP000286734"/>
    </source>
</evidence>
<dbReference type="PANTHER" id="PTHR34849:SF3">
    <property type="entry name" value="SSR2962 PROTEIN"/>
    <property type="match status" value="1"/>
</dbReference>
<dbReference type="RefSeq" id="WP_126200367.1">
    <property type="nucleotide sequence ID" value="NZ_PELP01000168.1"/>
</dbReference>
<dbReference type="Pfam" id="PF04255">
    <property type="entry name" value="DUF433"/>
    <property type="match status" value="1"/>
</dbReference>
<reference evidence="1 2" key="1">
    <citation type="journal article" date="2019" name="Extremophiles">
        <title>Biogeography of thermophiles and predominance of Thermus scotoductus in domestic water heaters.</title>
        <authorList>
            <person name="Wilpiszeski R.L."/>
            <person name="Zhang Z."/>
            <person name="House C.H."/>
        </authorList>
    </citation>
    <scope>NUCLEOTIDE SEQUENCE [LARGE SCALE GENOMIC DNA]</scope>
    <source>
        <strain evidence="1 2">34_S34</strain>
    </source>
</reference>
<dbReference type="InterPro" id="IPR009057">
    <property type="entry name" value="Homeodomain-like_sf"/>
</dbReference>
<name>A0A430RAN5_THESC</name>
<dbReference type="AlphaFoldDB" id="A0A430RAN5"/>
<evidence type="ECO:0000313" key="1">
    <source>
        <dbReference type="EMBL" id="RTH04445.1"/>
    </source>
</evidence>
<gene>
    <name evidence="1" type="ORF">CSW47_06790</name>
</gene>
<sequence>MDQAELLARITVDPEVNHGQPTVRGLRYPVKVLLELLASGMTPEEILADYPDLEPEDLQAVLLYAAKLAEVKTVLRVA</sequence>
<dbReference type="EMBL" id="PELP01000168">
    <property type="protein sequence ID" value="RTH04445.1"/>
    <property type="molecule type" value="Genomic_DNA"/>
</dbReference>
<dbReference type="PANTHER" id="PTHR34849">
    <property type="entry name" value="SSL5025 PROTEIN"/>
    <property type="match status" value="1"/>
</dbReference>
<protein>
    <recommendedName>
        <fullName evidence="3">DUF433 domain-containing protein</fullName>
    </recommendedName>
</protein>
<accession>A0A430RAN5</accession>
<dbReference type="SUPFAM" id="SSF46689">
    <property type="entry name" value="Homeodomain-like"/>
    <property type="match status" value="1"/>
</dbReference>
<comment type="caution">
    <text evidence="1">The sequence shown here is derived from an EMBL/GenBank/DDBJ whole genome shotgun (WGS) entry which is preliminary data.</text>
</comment>
<organism evidence="1 2">
    <name type="scientific">Thermus scotoductus</name>
    <dbReference type="NCBI Taxonomy" id="37636"/>
    <lineage>
        <taxon>Bacteria</taxon>
        <taxon>Thermotogati</taxon>
        <taxon>Deinococcota</taxon>
        <taxon>Deinococci</taxon>
        <taxon>Thermales</taxon>
        <taxon>Thermaceae</taxon>
        <taxon>Thermus</taxon>
    </lineage>
</organism>
<evidence type="ECO:0008006" key="3">
    <source>
        <dbReference type="Google" id="ProtNLM"/>
    </source>
</evidence>
<dbReference type="InterPro" id="IPR007367">
    <property type="entry name" value="DUF433"/>
</dbReference>
<proteinExistence type="predicted"/>
<dbReference type="Gene3D" id="1.10.10.10">
    <property type="entry name" value="Winged helix-like DNA-binding domain superfamily/Winged helix DNA-binding domain"/>
    <property type="match status" value="1"/>
</dbReference>
<dbReference type="Proteomes" id="UP000286734">
    <property type="component" value="Unassembled WGS sequence"/>
</dbReference>
<dbReference type="InterPro" id="IPR036388">
    <property type="entry name" value="WH-like_DNA-bd_sf"/>
</dbReference>